<reference evidence="1" key="1">
    <citation type="submission" date="2022-08" db="EMBL/GenBank/DDBJ databases">
        <title>Novel sulphate-reducing endosymbionts in the free-living metamonad Anaeramoeba.</title>
        <authorList>
            <person name="Jerlstrom-Hultqvist J."/>
            <person name="Cepicka I."/>
            <person name="Gallot-Lavallee L."/>
            <person name="Salas-Leiva D."/>
            <person name="Curtis B.A."/>
            <person name="Zahonova K."/>
            <person name="Pipaliya S."/>
            <person name="Dacks J."/>
            <person name="Roger A.J."/>
        </authorList>
    </citation>
    <scope>NUCLEOTIDE SEQUENCE</scope>
    <source>
        <strain evidence="1">Busselton2</strain>
    </source>
</reference>
<dbReference type="EMBL" id="JANTQA010000026">
    <property type="protein sequence ID" value="KAJ3442971.1"/>
    <property type="molecule type" value="Genomic_DNA"/>
</dbReference>
<sequence length="241" mass="28287">MQMFYSQLSILTPQNRCLICKLPIYDGSQEICLVCQKIQNTKTEGLRDTVAKPSVVSIPQISPISQTELEGSEILEELFCPEFCQEGITYQKEKQIFEFNTGSKLCGKKIYQSGFTKIYFQILNFPQKVMEWNEVKIGVIESSSRKMFLNKKGFFNCYYFETYWDGNKSYSWRCKNYEQEEYVKPVKTDDKISIILNQDKNQISFCINNETEVAWDNIPKQVSIFLYAKPKRSNKIRYLVN</sequence>
<dbReference type="Proteomes" id="UP001146793">
    <property type="component" value="Unassembled WGS sequence"/>
</dbReference>
<evidence type="ECO:0008006" key="3">
    <source>
        <dbReference type="Google" id="ProtNLM"/>
    </source>
</evidence>
<accession>A0AAV7ZPG0</accession>
<evidence type="ECO:0000313" key="2">
    <source>
        <dbReference type="Proteomes" id="UP001146793"/>
    </source>
</evidence>
<protein>
    <recommendedName>
        <fullName evidence="3">B30.2/SPRY domain-containing protein</fullName>
    </recommendedName>
</protein>
<dbReference type="AlphaFoldDB" id="A0AAV7ZPG0"/>
<organism evidence="1 2">
    <name type="scientific">Anaeramoeba flamelloides</name>
    <dbReference type="NCBI Taxonomy" id="1746091"/>
    <lineage>
        <taxon>Eukaryota</taxon>
        <taxon>Metamonada</taxon>
        <taxon>Anaeramoebidae</taxon>
        <taxon>Anaeramoeba</taxon>
    </lineage>
</organism>
<name>A0AAV7ZPG0_9EUKA</name>
<dbReference type="Gene3D" id="2.60.120.920">
    <property type="match status" value="1"/>
</dbReference>
<gene>
    <name evidence="1" type="ORF">M0812_12724</name>
</gene>
<comment type="caution">
    <text evidence="1">The sequence shown here is derived from an EMBL/GenBank/DDBJ whole genome shotgun (WGS) entry which is preliminary data.</text>
</comment>
<dbReference type="InterPro" id="IPR043136">
    <property type="entry name" value="B30.2/SPRY_sf"/>
</dbReference>
<proteinExistence type="predicted"/>
<evidence type="ECO:0000313" key="1">
    <source>
        <dbReference type="EMBL" id="KAJ3442971.1"/>
    </source>
</evidence>